<dbReference type="GO" id="GO:0007189">
    <property type="term" value="P:adenylate cyclase-activating G protein-coupled receptor signaling pathway"/>
    <property type="evidence" value="ECO:0007669"/>
    <property type="project" value="TreeGrafter"/>
</dbReference>
<keyword evidence="2 5" id="KW-0812">Transmembrane</keyword>
<feature type="transmembrane region" description="Helical" evidence="5">
    <location>
        <begin position="96"/>
        <end position="118"/>
    </location>
</feature>
<reference evidence="8" key="1">
    <citation type="journal article" date="2023" name="G3 (Bethesda)">
        <title>Whole genome assembly and annotation of the endangered Caribbean coral Acropora cervicornis.</title>
        <authorList>
            <person name="Selwyn J.D."/>
            <person name="Vollmer S.V."/>
        </authorList>
    </citation>
    <scope>NUCLEOTIDE SEQUENCE</scope>
    <source>
        <strain evidence="8">K2</strain>
    </source>
</reference>
<proteinExistence type="predicted"/>
<sequence>SLSIVGTLVIIGTFLKWPDLRSNSRKIIVCISIGDLFVAISNVVGLYTETRTLVCKIQATLNIVAILSSFFWTVYLSFYIYMTVCRKITPQSEKRIMLFFALTAWGIPLIIAATAYGVGAVGNSDNVVSSGWCWIKYITNDETNWPWQKMLFWMCMAGKGWEILSYFAICVFYFLVKWQIRREINRGFPAGSHFLTVRSVEVVRKADRKLMFIPVVFILLRIWGTIRFFRMWVYYPSPPSPIKWLILLHKHTKLSRCFSFSTNMETFISFQGVGDSSQGFANFVLFCLFTDKIREKLRLCGSNQERDPLFESTNLTYGAKN</sequence>
<feature type="domain" description="G-protein coupled receptors family 2 profile 2" evidence="6">
    <location>
        <begin position="1"/>
        <end position="290"/>
    </location>
</feature>
<dbReference type="SUPFAM" id="SSF81321">
    <property type="entry name" value="Family A G protein-coupled receptor-like"/>
    <property type="match status" value="1"/>
</dbReference>
<dbReference type="Proteomes" id="UP001249851">
    <property type="component" value="Unassembled WGS sequence"/>
</dbReference>
<dbReference type="AlphaFoldDB" id="A0AAD9V3J4"/>
<evidence type="ECO:0000256" key="3">
    <source>
        <dbReference type="ARBA" id="ARBA00022989"/>
    </source>
</evidence>
<comment type="caution">
    <text evidence="8">The sequence shown here is derived from an EMBL/GenBank/DDBJ whole genome shotgun (WGS) entry which is preliminary data.</text>
</comment>
<dbReference type="GO" id="GO:0007166">
    <property type="term" value="P:cell surface receptor signaling pathway"/>
    <property type="evidence" value="ECO:0007669"/>
    <property type="project" value="InterPro"/>
</dbReference>
<evidence type="ECO:0000259" key="6">
    <source>
        <dbReference type="PROSITE" id="PS50261"/>
    </source>
</evidence>
<dbReference type="GO" id="GO:0004930">
    <property type="term" value="F:G protein-coupled receptor activity"/>
    <property type="evidence" value="ECO:0007669"/>
    <property type="project" value="InterPro"/>
</dbReference>
<reference evidence="8" key="2">
    <citation type="journal article" date="2023" name="Science">
        <title>Genomic signatures of disease resistance in endangered staghorn corals.</title>
        <authorList>
            <person name="Vollmer S.V."/>
            <person name="Selwyn J.D."/>
            <person name="Despard B.A."/>
            <person name="Roesel C.L."/>
        </authorList>
    </citation>
    <scope>NUCLEOTIDE SEQUENCE</scope>
    <source>
        <strain evidence="8">K2</strain>
    </source>
</reference>
<evidence type="ECO:0000256" key="4">
    <source>
        <dbReference type="ARBA" id="ARBA00023136"/>
    </source>
</evidence>
<name>A0AAD9V3J4_ACRCE</name>
<dbReference type="PROSITE" id="PS50262">
    <property type="entry name" value="G_PROTEIN_RECEP_F1_2"/>
    <property type="match status" value="1"/>
</dbReference>
<feature type="non-terminal residue" evidence="8">
    <location>
        <position position="321"/>
    </location>
</feature>
<protein>
    <submittedName>
        <fullName evidence="8">G-protein coupled receptor 157</fullName>
    </submittedName>
</protein>
<feature type="transmembrane region" description="Helical" evidence="5">
    <location>
        <begin position="27"/>
        <end position="47"/>
    </location>
</feature>
<dbReference type="PANTHER" id="PTHR23112:SF47">
    <property type="entry name" value="G-PROTEIN COUPLED RECEPTOR 157"/>
    <property type="match status" value="1"/>
</dbReference>
<feature type="transmembrane region" description="Helical" evidence="5">
    <location>
        <begin position="210"/>
        <end position="229"/>
    </location>
</feature>
<evidence type="ECO:0000259" key="7">
    <source>
        <dbReference type="PROSITE" id="PS50262"/>
    </source>
</evidence>
<evidence type="ECO:0000256" key="1">
    <source>
        <dbReference type="ARBA" id="ARBA00004141"/>
    </source>
</evidence>
<dbReference type="Pfam" id="PF00001">
    <property type="entry name" value="7tm_1"/>
    <property type="match status" value="1"/>
</dbReference>
<dbReference type="PRINTS" id="PR02001">
    <property type="entry name" value="GCR1CAMPR"/>
</dbReference>
<organism evidence="8 9">
    <name type="scientific">Acropora cervicornis</name>
    <name type="common">Staghorn coral</name>
    <dbReference type="NCBI Taxonomy" id="6130"/>
    <lineage>
        <taxon>Eukaryota</taxon>
        <taxon>Metazoa</taxon>
        <taxon>Cnidaria</taxon>
        <taxon>Anthozoa</taxon>
        <taxon>Hexacorallia</taxon>
        <taxon>Scleractinia</taxon>
        <taxon>Astrocoeniina</taxon>
        <taxon>Acroporidae</taxon>
        <taxon>Acropora</taxon>
    </lineage>
</organism>
<feature type="transmembrane region" description="Helical" evidence="5">
    <location>
        <begin position="150"/>
        <end position="176"/>
    </location>
</feature>
<dbReference type="PROSITE" id="PS50261">
    <property type="entry name" value="G_PROTEIN_RECEP_F2_4"/>
    <property type="match status" value="1"/>
</dbReference>
<dbReference type="GO" id="GO:0005886">
    <property type="term" value="C:plasma membrane"/>
    <property type="evidence" value="ECO:0007669"/>
    <property type="project" value="TreeGrafter"/>
</dbReference>
<evidence type="ECO:0000313" key="9">
    <source>
        <dbReference type="Proteomes" id="UP001249851"/>
    </source>
</evidence>
<dbReference type="EMBL" id="JARQWQ010000040">
    <property type="protein sequence ID" value="KAK2559430.1"/>
    <property type="molecule type" value="Genomic_DNA"/>
</dbReference>
<comment type="subcellular location">
    <subcellularLocation>
        <location evidence="1">Membrane</location>
        <topology evidence="1">Multi-pass membrane protein</topology>
    </subcellularLocation>
</comment>
<gene>
    <name evidence="8" type="ORF">P5673_018063</name>
</gene>
<keyword evidence="3 5" id="KW-1133">Transmembrane helix</keyword>
<evidence type="ECO:0000313" key="8">
    <source>
        <dbReference type="EMBL" id="KAK2559430.1"/>
    </source>
</evidence>
<evidence type="ECO:0000256" key="5">
    <source>
        <dbReference type="SAM" id="Phobius"/>
    </source>
</evidence>
<feature type="transmembrane region" description="Helical" evidence="5">
    <location>
        <begin position="59"/>
        <end position="84"/>
    </location>
</feature>
<dbReference type="InterPro" id="IPR017981">
    <property type="entry name" value="GPCR_2-like_7TM"/>
</dbReference>
<dbReference type="InterPro" id="IPR022343">
    <property type="entry name" value="GCR1-cAMP_receptor"/>
</dbReference>
<keyword evidence="4 5" id="KW-0472">Membrane</keyword>
<keyword evidence="8" id="KW-0675">Receptor</keyword>
<dbReference type="Gene3D" id="1.20.1070.10">
    <property type="entry name" value="Rhodopsin 7-helix transmembrane proteins"/>
    <property type="match status" value="1"/>
</dbReference>
<feature type="domain" description="G-protein coupled receptors family 1 profile" evidence="7">
    <location>
        <begin position="6"/>
        <end position="219"/>
    </location>
</feature>
<dbReference type="InterPro" id="IPR000276">
    <property type="entry name" value="GPCR_Rhodpsn"/>
</dbReference>
<keyword evidence="9" id="KW-1185">Reference proteome</keyword>
<feature type="transmembrane region" description="Helical" evidence="5">
    <location>
        <begin position="268"/>
        <end position="289"/>
    </location>
</feature>
<evidence type="ECO:0000256" key="2">
    <source>
        <dbReference type="ARBA" id="ARBA00022692"/>
    </source>
</evidence>
<dbReference type="PANTHER" id="PTHR23112">
    <property type="entry name" value="G PROTEIN-COUPLED RECEPTOR 157-RELATED"/>
    <property type="match status" value="1"/>
</dbReference>
<dbReference type="InterPro" id="IPR017452">
    <property type="entry name" value="GPCR_Rhodpsn_7TM"/>
</dbReference>
<accession>A0AAD9V3J4</accession>